<comment type="catalytic activity">
    <reaction evidence="1">
        <text>ATP + protein L-histidine = ADP + protein N-phospho-L-histidine.</text>
        <dbReference type="EC" id="2.7.13.3"/>
    </reaction>
</comment>
<dbReference type="InterPro" id="IPR036890">
    <property type="entry name" value="HATPase_C_sf"/>
</dbReference>
<dbReference type="Gene3D" id="1.10.287.130">
    <property type="match status" value="1"/>
</dbReference>
<feature type="domain" description="Histidine kinase" evidence="13">
    <location>
        <begin position="163"/>
        <end position="375"/>
    </location>
</feature>
<evidence type="ECO:0000256" key="3">
    <source>
        <dbReference type="ARBA" id="ARBA00004236"/>
    </source>
</evidence>
<evidence type="ECO:0000313" key="15">
    <source>
        <dbReference type="EMBL" id="POM24255.1"/>
    </source>
</evidence>
<dbReference type="AlphaFoldDB" id="A0A2P4UGR9"/>
<dbReference type="InterPro" id="IPR004358">
    <property type="entry name" value="Sig_transdc_His_kin-like_C"/>
</dbReference>
<dbReference type="InterPro" id="IPR003661">
    <property type="entry name" value="HisK_dim/P_dom"/>
</dbReference>
<name>A0A2P4UGR9_9ACTN</name>
<dbReference type="EMBL" id="MTBP01000002">
    <property type="protein sequence ID" value="POM24255.1"/>
    <property type="molecule type" value="Genomic_DNA"/>
</dbReference>
<dbReference type="Pfam" id="PF02518">
    <property type="entry name" value="HATPase_c"/>
    <property type="match status" value="1"/>
</dbReference>
<dbReference type="Pfam" id="PF00672">
    <property type="entry name" value="HAMP"/>
    <property type="match status" value="1"/>
</dbReference>
<dbReference type="Pfam" id="PF00512">
    <property type="entry name" value="HisKA"/>
    <property type="match status" value="1"/>
</dbReference>
<dbReference type="InterPro" id="IPR050428">
    <property type="entry name" value="TCS_sensor_his_kinase"/>
</dbReference>
<evidence type="ECO:0000259" key="14">
    <source>
        <dbReference type="PROSITE" id="PS50885"/>
    </source>
</evidence>
<dbReference type="InterPro" id="IPR003594">
    <property type="entry name" value="HATPase_dom"/>
</dbReference>
<dbReference type="SUPFAM" id="SSF55874">
    <property type="entry name" value="ATPase domain of HSP90 chaperone/DNA topoisomerase II/histidine kinase"/>
    <property type="match status" value="1"/>
</dbReference>
<dbReference type="RefSeq" id="WP_103563402.1">
    <property type="nucleotide sequence ID" value="NZ_MTBP01000002.1"/>
</dbReference>
<dbReference type="SUPFAM" id="SSF47384">
    <property type="entry name" value="Homodimeric domain of signal transducing histidine kinase"/>
    <property type="match status" value="1"/>
</dbReference>
<sequence>MRTVRQRFTALYSAVFLGSAAVLLLIANVVASNRSAAVRTAPDGSASVPTVRLAEAQARIATLQAQLNAQEADTARRLVVGSVVALAVMALASLVLGRFVAGRVLRPLRAMTAATRRISADNLHERLAVRGPDDEVKGLADTIDALLHRLEGAFAAERRFVANASHELRTPLATMRASLDVAAAKPGRVPQTVALADRLRTELDQMDRLLEGLLMLARAQNGDLPERTAVVLGRVVSSALDARADEIAARGLDVQATGDDVRVRGNRTLLLRMADNLIDNGIRHNDPGGWMRVAVSGDATKAVLVVETGGRELDPARVAELGRPFRRLGGDRIGAGSGLGLSIVRAVAAAHGGALELRARPGGGLRAEVALPAGTPA</sequence>
<feature type="domain" description="HAMP" evidence="14">
    <location>
        <begin position="102"/>
        <end position="155"/>
    </location>
</feature>
<keyword evidence="16" id="KW-1185">Reference proteome</keyword>
<dbReference type="SMART" id="SM00388">
    <property type="entry name" value="HisKA"/>
    <property type="match status" value="1"/>
</dbReference>
<dbReference type="PANTHER" id="PTHR45436">
    <property type="entry name" value="SENSOR HISTIDINE KINASE YKOH"/>
    <property type="match status" value="1"/>
</dbReference>
<keyword evidence="10" id="KW-0902">Two-component regulatory system</keyword>
<evidence type="ECO:0000256" key="10">
    <source>
        <dbReference type="ARBA" id="ARBA00023012"/>
    </source>
</evidence>
<keyword evidence="8 15" id="KW-0418">Kinase</keyword>
<comment type="subcellular location">
    <subcellularLocation>
        <location evidence="3">Cell membrane</location>
    </subcellularLocation>
    <subcellularLocation>
        <location evidence="2">Membrane</location>
        <topology evidence="2">Multi-pass membrane protein</topology>
    </subcellularLocation>
</comment>
<keyword evidence="11 12" id="KW-0472">Membrane</keyword>
<dbReference type="CDD" id="cd00075">
    <property type="entry name" value="HATPase"/>
    <property type="match status" value="1"/>
</dbReference>
<dbReference type="GO" id="GO:0005886">
    <property type="term" value="C:plasma membrane"/>
    <property type="evidence" value="ECO:0007669"/>
    <property type="project" value="UniProtKB-SubCell"/>
</dbReference>
<proteinExistence type="predicted"/>
<dbReference type="Gene3D" id="3.30.565.10">
    <property type="entry name" value="Histidine kinase-like ATPase, C-terminal domain"/>
    <property type="match status" value="1"/>
</dbReference>
<accession>A0A2P4UGR9</accession>
<dbReference type="CDD" id="cd06225">
    <property type="entry name" value="HAMP"/>
    <property type="match status" value="1"/>
</dbReference>
<dbReference type="GO" id="GO:0000155">
    <property type="term" value="F:phosphorelay sensor kinase activity"/>
    <property type="evidence" value="ECO:0007669"/>
    <property type="project" value="InterPro"/>
</dbReference>
<dbReference type="CDD" id="cd00082">
    <property type="entry name" value="HisKA"/>
    <property type="match status" value="1"/>
</dbReference>
<evidence type="ECO:0000256" key="11">
    <source>
        <dbReference type="ARBA" id="ARBA00023136"/>
    </source>
</evidence>
<dbReference type="Proteomes" id="UP000242367">
    <property type="component" value="Unassembled WGS sequence"/>
</dbReference>
<dbReference type="Gene3D" id="6.10.340.10">
    <property type="match status" value="1"/>
</dbReference>
<comment type="caution">
    <text evidence="15">The sequence shown here is derived from an EMBL/GenBank/DDBJ whole genome shotgun (WGS) entry which is preliminary data.</text>
</comment>
<dbReference type="InterPro" id="IPR036097">
    <property type="entry name" value="HisK_dim/P_sf"/>
</dbReference>
<keyword evidence="9 12" id="KW-1133">Transmembrane helix</keyword>
<dbReference type="PROSITE" id="PS50885">
    <property type="entry name" value="HAMP"/>
    <property type="match status" value="1"/>
</dbReference>
<dbReference type="PRINTS" id="PR00344">
    <property type="entry name" value="BCTRLSENSOR"/>
</dbReference>
<evidence type="ECO:0000256" key="12">
    <source>
        <dbReference type="SAM" id="Phobius"/>
    </source>
</evidence>
<evidence type="ECO:0000256" key="5">
    <source>
        <dbReference type="ARBA" id="ARBA00022553"/>
    </source>
</evidence>
<dbReference type="PANTHER" id="PTHR45436:SF15">
    <property type="entry name" value="SENSOR HISTIDINE KINASE CUSS"/>
    <property type="match status" value="1"/>
</dbReference>
<evidence type="ECO:0000256" key="6">
    <source>
        <dbReference type="ARBA" id="ARBA00022679"/>
    </source>
</evidence>
<evidence type="ECO:0000256" key="1">
    <source>
        <dbReference type="ARBA" id="ARBA00000085"/>
    </source>
</evidence>
<keyword evidence="5" id="KW-0597">Phosphoprotein</keyword>
<dbReference type="InterPro" id="IPR003660">
    <property type="entry name" value="HAMP_dom"/>
</dbReference>
<evidence type="ECO:0000256" key="2">
    <source>
        <dbReference type="ARBA" id="ARBA00004141"/>
    </source>
</evidence>
<dbReference type="EC" id="2.7.13.3" evidence="4"/>
<dbReference type="SMART" id="SM00387">
    <property type="entry name" value="HATPase_c"/>
    <property type="match status" value="1"/>
</dbReference>
<gene>
    <name evidence="15" type="primary">cusS_5</name>
    <name evidence="15" type="ORF">BTM25_28830</name>
</gene>
<dbReference type="PROSITE" id="PS50109">
    <property type="entry name" value="HIS_KIN"/>
    <property type="match status" value="1"/>
</dbReference>
<dbReference type="SUPFAM" id="SSF158472">
    <property type="entry name" value="HAMP domain-like"/>
    <property type="match status" value="1"/>
</dbReference>
<evidence type="ECO:0000256" key="8">
    <source>
        <dbReference type="ARBA" id="ARBA00022777"/>
    </source>
</evidence>
<protein>
    <recommendedName>
        <fullName evidence="4">histidine kinase</fullName>
        <ecNumber evidence="4">2.7.13.3</ecNumber>
    </recommendedName>
</protein>
<keyword evidence="6 15" id="KW-0808">Transferase</keyword>
<dbReference type="SMART" id="SM00304">
    <property type="entry name" value="HAMP"/>
    <property type="match status" value="1"/>
</dbReference>
<evidence type="ECO:0000256" key="4">
    <source>
        <dbReference type="ARBA" id="ARBA00012438"/>
    </source>
</evidence>
<organism evidence="15 16">
    <name type="scientific">Actinomadura rubteroloni</name>
    <dbReference type="NCBI Taxonomy" id="1926885"/>
    <lineage>
        <taxon>Bacteria</taxon>
        <taxon>Bacillati</taxon>
        <taxon>Actinomycetota</taxon>
        <taxon>Actinomycetes</taxon>
        <taxon>Streptosporangiales</taxon>
        <taxon>Thermomonosporaceae</taxon>
        <taxon>Actinomadura</taxon>
    </lineage>
</organism>
<evidence type="ECO:0000256" key="7">
    <source>
        <dbReference type="ARBA" id="ARBA00022692"/>
    </source>
</evidence>
<feature type="transmembrane region" description="Helical" evidence="12">
    <location>
        <begin position="78"/>
        <end position="101"/>
    </location>
</feature>
<keyword evidence="7 12" id="KW-0812">Transmembrane</keyword>
<dbReference type="InterPro" id="IPR005467">
    <property type="entry name" value="His_kinase_dom"/>
</dbReference>
<reference evidence="15 16" key="1">
    <citation type="journal article" date="2017" name="Chemistry">
        <title>Isolation, Biosynthesis and Chemical Modifications of Rubterolones A-F: Rare Tropolone Alkaloids from Actinomadura sp. 5-2.</title>
        <authorList>
            <person name="Guo H."/>
            <person name="Benndorf R."/>
            <person name="Leichnitz D."/>
            <person name="Klassen J.L."/>
            <person name="Vollmers J."/>
            <person name="Gorls H."/>
            <person name="Steinacker M."/>
            <person name="Weigel C."/>
            <person name="Dahse H.M."/>
            <person name="Kaster A.K."/>
            <person name="de Beer Z.W."/>
            <person name="Poulsen M."/>
            <person name="Beemelmanns C."/>
        </authorList>
    </citation>
    <scope>NUCLEOTIDE SEQUENCE [LARGE SCALE GENOMIC DNA]</scope>
    <source>
        <strain evidence="15 16">5-2</strain>
    </source>
</reference>
<evidence type="ECO:0000313" key="16">
    <source>
        <dbReference type="Proteomes" id="UP000242367"/>
    </source>
</evidence>
<evidence type="ECO:0000256" key="9">
    <source>
        <dbReference type="ARBA" id="ARBA00022989"/>
    </source>
</evidence>
<evidence type="ECO:0000259" key="13">
    <source>
        <dbReference type="PROSITE" id="PS50109"/>
    </source>
</evidence>